<dbReference type="Proteomes" id="UP000256562">
    <property type="component" value="Unassembled WGS sequence"/>
</dbReference>
<dbReference type="InterPro" id="IPR026898">
    <property type="entry name" value="PrsW"/>
</dbReference>
<name>A0A3E0IL37_9STAP</name>
<dbReference type="AlphaFoldDB" id="A0A3E0IL37"/>
<feature type="domain" description="Zinc-ribbon" evidence="1">
    <location>
        <begin position="3"/>
        <end position="24"/>
    </location>
</feature>
<dbReference type="GO" id="GO:0006508">
    <property type="term" value="P:proteolysis"/>
    <property type="evidence" value="ECO:0007669"/>
    <property type="project" value="UniProtKB-KW"/>
</dbReference>
<dbReference type="PANTHER" id="PTHR36844:SF1">
    <property type="entry name" value="PROTEASE PRSW"/>
    <property type="match status" value="1"/>
</dbReference>
<gene>
    <name evidence="2" type="ORF">DOS83_13245</name>
</gene>
<organism evidence="2 3">
    <name type="scientific">Staphylococcus felis</name>
    <dbReference type="NCBI Taxonomy" id="46127"/>
    <lineage>
        <taxon>Bacteria</taxon>
        <taxon>Bacillati</taxon>
        <taxon>Bacillota</taxon>
        <taxon>Bacilli</taxon>
        <taxon>Bacillales</taxon>
        <taxon>Staphylococcaceae</taxon>
        <taxon>Staphylococcus</taxon>
    </lineage>
</organism>
<comment type="caution">
    <text evidence="2">The sequence shown here is derived from an EMBL/GenBank/DDBJ whole genome shotgun (WGS) entry which is preliminary data.</text>
</comment>
<evidence type="ECO:0000313" key="2">
    <source>
        <dbReference type="EMBL" id="REH89533.1"/>
    </source>
</evidence>
<keyword evidence="2" id="KW-0645">Protease</keyword>
<protein>
    <submittedName>
        <fullName evidence="2">PrsW family intramembrane metalloprotease</fullName>
    </submittedName>
</protein>
<dbReference type="Pfam" id="PF13367">
    <property type="entry name" value="PrsW-protease"/>
    <property type="match status" value="1"/>
</dbReference>
<dbReference type="GO" id="GO:0008237">
    <property type="term" value="F:metallopeptidase activity"/>
    <property type="evidence" value="ECO:0007669"/>
    <property type="project" value="UniProtKB-KW"/>
</dbReference>
<reference evidence="2 3" key="1">
    <citation type="journal article" date="2018" name="Vet. Microbiol.">
        <title>Characterisation of Staphylococcus felis isolated from cats using whole genome sequencing.</title>
        <authorList>
            <person name="Worthing K."/>
            <person name="Pang S."/>
            <person name="Trott D.J."/>
            <person name="Abraham S."/>
            <person name="Coombs G.W."/>
            <person name="Jordan D."/>
            <person name="McIntyre L."/>
            <person name="Davies M.R."/>
            <person name="Norris J."/>
        </authorList>
    </citation>
    <scope>NUCLEOTIDE SEQUENCE [LARGE SCALE GENOMIC DNA]</scope>
    <source>
        <strain evidence="2 3">F9</strain>
    </source>
</reference>
<dbReference type="PANTHER" id="PTHR36844">
    <property type="entry name" value="PROTEASE PRSW"/>
    <property type="match status" value="1"/>
</dbReference>
<dbReference type="OrthoDB" id="153483at2"/>
<dbReference type="InterPro" id="IPR026870">
    <property type="entry name" value="Zinc_ribbon_dom"/>
</dbReference>
<sequence>MVCSQCGRTVHDHDRFCMYCGHALTNNKTSVESRMKEDSHIEEIRDEKRSKRSAVNHVNLKHEAKTLFDHTTKSIGKFAGSEEVLNLNLKDMFSEVFKFHSRDESEEIFIAGTKKTTPLLEEVSEEWGKPWLFSRVFVAFAITFLALWILSSTFENELAIPGLIFIGALTVPLTGLIFFFESNAFKNMSLFEVLKMFFVGGVISLISTMILYHFVTFSKDYYDYGAMTVFDALMVGLVEEMGKALIIIYFVNKNKTYKILNGLLIGGAIGAGFAMFESAGYILTFSLNYDESIINLVFLRAWTAIGTHLVWSAIIGAAIVIAKEHNNFGFRNAVDKRFLFFFLSSVILHSFWDTSITFFGSDNAKFILLSVTAWLLIFILMKAGLKQVNILQEEARQMKEI</sequence>
<dbReference type="Pfam" id="PF13240">
    <property type="entry name" value="Zn_Ribbon_1"/>
    <property type="match status" value="1"/>
</dbReference>
<keyword evidence="2" id="KW-0378">Hydrolase</keyword>
<dbReference type="EMBL" id="QKXQ01000678">
    <property type="protein sequence ID" value="REH89533.1"/>
    <property type="molecule type" value="Genomic_DNA"/>
</dbReference>
<accession>A0A3E0IL37</accession>
<proteinExistence type="predicted"/>
<evidence type="ECO:0000313" key="3">
    <source>
        <dbReference type="Proteomes" id="UP000256562"/>
    </source>
</evidence>
<keyword evidence="2" id="KW-0482">Metalloprotease</keyword>
<evidence type="ECO:0000259" key="1">
    <source>
        <dbReference type="Pfam" id="PF13240"/>
    </source>
</evidence>